<dbReference type="HOGENOM" id="CLU_055433_0_0_9"/>
<dbReference type="EMBL" id="AGEI01000003">
    <property type="protein sequence ID" value="EHR36044.1"/>
    <property type="molecule type" value="Genomic_DNA"/>
</dbReference>
<evidence type="ECO:0000256" key="3">
    <source>
        <dbReference type="ARBA" id="ARBA00022729"/>
    </source>
</evidence>
<reference evidence="6 7" key="1">
    <citation type="submission" date="2012-01" db="EMBL/GenBank/DDBJ databases">
        <title>The Genome Sequence of Helcococcus kunzii ATCC 51366.</title>
        <authorList>
            <consortium name="The Broad Institute Genome Sequencing Platform"/>
            <person name="Earl A."/>
            <person name="Ward D."/>
            <person name="Feldgarden M."/>
            <person name="Gevers D."/>
            <person name="Huys G."/>
            <person name="Young S.K."/>
            <person name="Zeng Q."/>
            <person name="Gargeya S."/>
            <person name="Fitzgerald M."/>
            <person name="Haas B."/>
            <person name="Abouelleil A."/>
            <person name="Alvarado L."/>
            <person name="Arachchi H.M."/>
            <person name="Berlin A."/>
            <person name="Chapman S.B."/>
            <person name="Gearin G."/>
            <person name="Goldberg J."/>
            <person name="Griggs A."/>
            <person name="Gujja S."/>
            <person name="Hansen M."/>
            <person name="Heiman D."/>
            <person name="Howarth C."/>
            <person name="Larimer J."/>
            <person name="Lui A."/>
            <person name="MacDonald P.J.P."/>
            <person name="McCowen C."/>
            <person name="Montmayeur A."/>
            <person name="Murphy C."/>
            <person name="Neiman D."/>
            <person name="Pearson M."/>
            <person name="Priest M."/>
            <person name="Roberts A."/>
            <person name="Saif S."/>
            <person name="Shea T."/>
            <person name="Sisk P."/>
            <person name="Stolte C."/>
            <person name="Sykes S."/>
            <person name="Wortman J."/>
            <person name="Nusbaum C."/>
            <person name="Birren B."/>
        </authorList>
    </citation>
    <scope>NUCLEOTIDE SEQUENCE [LARGE SCALE GENOMIC DNA]</scope>
    <source>
        <strain evidence="6 7">ATCC 51366</strain>
    </source>
</reference>
<dbReference type="eggNOG" id="COG4932">
    <property type="taxonomic scope" value="Bacteria"/>
</dbReference>
<dbReference type="Gene3D" id="2.60.40.4180">
    <property type="match status" value="1"/>
</dbReference>
<accession>H3NLG3</accession>
<evidence type="ECO:0000313" key="7">
    <source>
        <dbReference type="Proteomes" id="UP000004191"/>
    </source>
</evidence>
<keyword evidence="3" id="KW-0732">Signal</keyword>
<feature type="domain" description="SpaA-like prealbumin fold" evidence="5">
    <location>
        <begin position="284"/>
        <end position="379"/>
    </location>
</feature>
<evidence type="ECO:0000256" key="1">
    <source>
        <dbReference type="ARBA" id="ARBA00007257"/>
    </source>
</evidence>
<feature type="domain" description="SpaA-like prealbumin fold" evidence="5">
    <location>
        <begin position="172"/>
        <end position="276"/>
    </location>
</feature>
<evidence type="ECO:0000259" key="5">
    <source>
        <dbReference type="Pfam" id="PF17802"/>
    </source>
</evidence>
<evidence type="ECO:0000313" key="6">
    <source>
        <dbReference type="EMBL" id="EHR36044.1"/>
    </source>
</evidence>
<organism evidence="6 7">
    <name type="scientific">Helcococcus kunzii ATCC 51366</name>
    <dbReference type="NCBI Taxonomy" id="883114"/>
    <lineage>
        <taxon>Bacteria</taxon>
        <taxon>Bacillati</taxon>
        <taxon>Bacillota</taxon>
        <taxon>Tissierellia</taxon>
        <taxon>Tissierellales</taxon>
        <taxon>Peptoniphilaceae</taxon>
        <taxon>Helcococcus</taxon>
    </lineage>
</organism>
<keyword evidence="4" id="KW-0812">Transmembrane</keyword>
<gene>
    <name evidence="6" type="ORF">HMPREF9709_00140</name>
</gene>
<dbReference type="GeneID" id="96999788"/>
<dbReference type="InterPro" id="IPR041033">
    <property type="entry name" value="SpaA_PFL_dom_1"/>
</dbReference>
<keyword evidence="2" id="KW-0964">Secreted</keyword>
<keyword evidence="4" id="KW-0472">Membrane</keyword>
<dbReference type="AlphaFoldDB" id="H3NLG3"/>
<dbReference type="Gene3D" id="2.60.40.10">
    <property type="entry name" value="Immunoglobulins"/>
    <property type="match status" value="2"/>
</dbReference>
<sequence>MKKTIRNVFSIILAFLLIFTVIIPHKLFALGDNSLEFEIKNYDMVSVDKDGKSVGIKLQYWKLDEKEFSNLKRKDIEKKLFGLSNQELDDKFGKSTETETFNKETFKLDNLENGIYYFREVEDGNKPFIMIPFVYPLPFDVKHGEIFYNIDGMKKGKVDPKFTEIEYGEEYGDVKLVKKSDDGKTLKGVGFKLFSISENGEQSVPLNDAGNYSPQGQKDKVLFTDEKGEIVVSGLPVANYIFREVKELEGYSIVKKDNKFEIKANTLTELEVINKKVPGKIGGFKFLKISNDKAKTPLEGAQFKVTKKVNDKYENVLKDGKIYYVESDKNGEFQVENLPYGVYYLWETKAPKDHVQLNSYIKFEVGMDSTQKVLVVKNNKKPPIDIPKTGDMMVIALLAFSAIIFGVGYKLSKDSKKQV</sequence>
<comment type="similarity">
    <text evidence="1">Belongs to the serine-aspartate repeat-containing protein (SDr) family.</text>
</comment>
<comment type="caution">
    <text evidence="6">The sequence shown here is derived from an EMBL/GenBank/DDBJ whole genome shotgun (WGS) entry which is preliminary data.</text>
</comment>
<protein>
    <recommendedName>
        <fullName evidence="5">SpaA-like prealbumin fold domain-containing protein</fullName>
    </recommendedName>
</protein>
<dbReference type="PANTHER" id="PTHR36108:SF13">
    <property type="entry name" value="COLOSSIN-B-RELATED"/>
    <property type="match status" value="1"/>
</dbReference>
<proteinExistence type="inferred from homology"/>
<dbReference type="Proteomes" id="UP000004191">
    <property type="component" value="Unassembled WGS sequence"/>
</dbReference>
<evidence type="ECO:0000256" key="4">
    <source>
        <dbReference type="SAM" id="Phobius"/>
    </source>
</evidence>
<dbReference type="RefSeq" id="WP_005396988.1">
    <property type="nucleotide sequence ID" value="NZ_JH601088.1"/>
</dbReference>
<feature type="transmembrane region" description="Helical" evidence="4">
    <location>
        <begin position="392"/>
        <end position="411"/>
    </location>
</feature>
<name>H3NLG3_9FIRM</name>
<dbReference type="PANTHER" id="PTHR36108">
    <property type="entry name" value="COLOSSIN-B-RELATED"/>
    <property type="match status" value="1"/>
</dbReference>
<dbReference type="OrthoDB" id="3265073at2"/>
<dbReference type="Pfam" id="PF17802">
    <property type="entry name" value="SpaA"/>
    <property type="match status" value="2"/>
</dbReference>
<keyword evidence="4" id="KW-1133">Transmembrane helix</keyword>
<dbReference type="InterPro" id="IPR013783">
    <property type="entry name" value="Ig-like_fold"/>
</dbReference>
<dbReference type="STRING" id="883114.HMPREF9709_00140"/>
<evidence type="ECO:0000256" key="2">
    <source>
        <dbReference type="ARBA" id="ARBA00022525"/>
    </source>
</evidence>
<dbReference type="SUPFAM" id="SSF49478">
    <property type="entry name" value="Cna protein B-type domain"/>
    <property type="match status" value="1"/>
</dbReference>
<keyword evidence="7" id="KW-1185">Reference proteome</keyword>